<dbReference type="AlphaFoldDB" id="A0A5A5S1X3"/>
<keyword evidence="1" id="KW-0472">Membrane</keyword>
<keyword evidence="1" id="KW-0812">Transmembrane</keyword>
<evidence type="ECO:0000313" key="2">
    <source>
        <dbReference type="EMBL" id="GCA79337.1"/>
    </source>
</evidence>
<dbReference type="EMBL" id="BHVQ01000011">
    <property type="protein sequence ID" value="GCA79337.1"/>
    <property type="molecule type" value="Genomic_DNA"/>
</dbReference>
<evidence type="ECO:0000313" key="3">
    <source>
        <dbReference type="Proteomes" id="UP000324689"/>
    </source>
</evidence>
<dbReference type="Pfam" id="PF13318">
    <property type="entry name" value="AtzG-like"/>
    <property type="match status" value="1"/>
</dbReference>
<protein>
    <recommendedName>
        <fullName evidence="4">DUF4089 domain-containing protein</fullName>
    </recommendedName>
</protein>
<name>A0A5A5S1X3_MICAE</name>
<evidence type="ECO:0008006" key="4">
    <source>
        <dbReference type="Google" id="ProtNLM"/>
    </source>
</evidence>
<comment type="caution">
    <text evidence="2">The sequence shown here is derived from an EMBL/GenBank/DDBJ whole genome shotgun (WGS) entry which is preliminary data.</text>
</comment>
<proteinExistence type="predicted"/>
<dbReference type="InterPro" id="IPR025148">
    <property type="entry name" value="AtzG-like"/>
</dbReference>
<dbReference type="Proteomes" id="UP000324689">
    <property type="component" value="Unassembled WGS sequence"/>
</dbReference>
<organism evidence="2 3">
    <name type="scientific">Microcystis aeruginosa NIES-2521</name>
    <dbReference type="NCBI Taxonomy" id="2303983"/>
    <lineage>
        <taxon>Bacteria</taxon>
        <taxon>Bacillati</taxon>
        <taxon>Cyanobacteriota</taxon>
        <taxon>Cyanophyceae</taxon>
        <taxon>Oscillatoriophycideae</taxon>
        <taxon>Chroococcales</taxon>
        <taxon>Microcystaceae</taxon>
        <taxon>Microcystis</taxon>
    </lineage>
</organism>
<sequence length="111" mass="12711">MILGSRWSRTNLSYTSCLGIAIVFTGDFLLYPSNFHSLTRCRLIPFTPARMKSMNNSEEYVIIMAKILDLTIPDRYLNSVVENWQRLQEIASLVTEFPLEDDGESALSFEP</sequence>
<gene>
    <name evidence="2" type="ORF">MiTs_01327</name>
</gene>
<evidence type="ECO:0000256" key="1">
    <source>
        <dbReference type="SAM" id="Phobius"/>
    </source>
</evidence>
<reference evidence="2 3" key="1">
    <citation type="submission" date="2018-09" db="EMBL/GenBank/DDBJ databases">
        <title>Evolutionary history of phycoerythrin pigmentation in the water bloom-forming cyanobacterium Microcystis aeruginosa.</title>
        <authorList>
            <person name="Tanabe Y."/>
            <person name="Tanabe Y."/>
            <person name="Yamaguchi H."/>
        </authorList>
    </citation>
    <scope>NUCLEOTIDE SEQUENCE [LARGE SCALE GENOMIC DNA]</scope>
    <source>
        <strain evidence="2 3">NIES-2521</strain>
    </source>
</reference>
<accession>A0A5A5S1X3</accession>
<keyword evidence="1" id="KW-1133">Transmembrane helix</keyword>
<feature type="transmembrane region" description="Helical" evidence="1">
    <location>
        <begin position="12"/>
        <end position="31"/>
    </location>
</feature>